<gene>
    <name evidence="2" type="ORF">GJA_2476</name>
</gene>
<evidence type="ECO:0000313" key="2">
    <source>
        <dbReference type="EMBL" id="CDG83107.1"/>
    </source>
</evidence>
<dbReference type="InterPro" id="IPR003593">
    <property type="entry name" value="AAA+_ATPase"/>
</dbReference>
<evidence type="ECO:0000313" key="3">
    <source>
        <dbReference type="Proteomes" id="UP000027604"/>
    </source>
</evidence>
<dbReference type="Proteomes" id="UP000027604">
    <property type="component" value="Chromosome I"/>
</dbReference>
<organism evidence="2 3">
    <name type="scientific">Janthinobacterium agaricidamnosum NBRC 102515 = DSM 9628</name>
    <dbReference type="NCBI Taxonomy" id="1349767"/>
    <lineage>
        <taxon>Bacteria</taxon>
        <taxon>Pseudomonadati</taxon>
        <taxon>Pseudomonadota</taxon>
        <taxon>Betaproteobacteria</taxon>
        <taxon>Burkholderiales</taxon>
        <taxon>Oxalobacteraceae</taxon>
        <taxon>Janthinobacterium</taxon>
    </lineage>
</organism>
<dbReference type="PATRIC" id="fig|1349767.4.peg.4219"/>
<dbReference type="SMART" id="SM00382">
    <property type="entry name" value="AAA"/>
    <property type="match status" value="1"/>
</dbReference>
<dbReference type="eggNOG" id="COG5635">
    <property type="taxonomic scope" value="Bacteria"/>
</dbReference>
<keyword evidence="3" id="KW-1185">Reference proteome</keyword>
<reference evidence="2 3" key="1">
    <citation type="journal article" date="2015" name="Genome Announc.">
        <title>Genome Sequence of Mushroom Soft-Rot Pathogen Janthinobacterium agaricidamnosum.</title>
        <authorList>
            <person name="Graupner K."/>
            <person name="Lackner G."/>
            <person name="Hertweck C."/>
        </authorList>
    </citation>
    <scope>NUCLEOTIDE SEQUENCE [LARGE SCALE GENOMIC DNA]</scope>
    <source>
        <strain evidence="3">NBRC 102515 / DSM 9628</strain>
    </source>
</reference>
<sequence length="1618" mass="176978">MVNSSFPPNPETTVSSGGAAAAGGLRFQAQLGAYFALGIINPRAIDPVLGLGNTAPLWMRFESEAPVDDILVATSVGGFVAVQAKTSVNLSAAPNGGLAKTVQQFVRHWLVCRDGDGSQAWNRPLAPDRDRLVLAVGPGTPASVRSDLPAALRLRLQPGSAALTRDQEHAFRVFEKCAELAWTGTTSEPWNPEYVNELARLVVVWTFDPDGADSRVMVTIAEMVAAPGQSRALLAALLNLCSRWMAERGGADSGRLRLALMQEHVSLAAPPLFTEDIGVLQKHSREIAQELERYESIDWAAGNIKVARECQGAVLLAAEQQSVLLIGEPGAGKSAVINALARELRQKGDVIELAVDRYNVESLDDLRVELGLQNSLVNVIEAWDGPTDGWLIIDALDATRGGRGEGAFRSLIERVLALKGRWKVVASIRTFDLRMGIRFRELFPGQAPDAGYRDPTFPNVRHVLVPAWSEHEFKQVLVQAPELATALAGAPTKLQHLAEVPFNTRLIYELLQNGVVAETLRSLGSQAHLLHLFWDYRVLSLGVGAEACLRQVVQTMLDARMLRSTAQAASATNSHAFDELCHRGVLIRVENDRYVQFRHHLLFDYVASRLLLDPDAITSGRMRFPKAEAKGLMLAPALGFLLQELWASETDRSRYWTAVEQIIGDKEGDPVLRSAAGRLSAELPEVSEDSRSLAQHVMTGDVRALTALGHVVAALAVRLEDDSDVFFNPWVTLAGAIADNVERVSHILRFLTHLLVNAAKPPQLTVEVGKAARALLRDSITREVVGGRAASLIPLVVATFSTDPTESTTLLDKVFDPTRAATHRWEDVPALCREIKKLAQVAPGFVAQVYSNTYAGSVNSDVVTRLGESKILSLTSNAGQDYSMALYSLSEYFPDFLSGHPAEAVDALVGAVDAYISREHANLVGAEGEVVPVSIDGRILRLKSDGSHIWAHDPDSQYGQDGEALIAKFTKALIALPETAAVSVANYMLSRIESAIFWARLFLAAVRRQDSLVDLLWPIAASGSWLTLSDTRKDAIDVVAAGYSKRTPVEKQALEQMALTFDTSGYMDPVAAKEAFLGRLFNAVGADQLVTNEARMHVTSGLEETHQNNERIFRVDVRSIVSGAFDWIRNLDRSLPCNASMITAIEAARDYLGESGQPTKHEVETSRVFDVLEPVAQCLLPKELNIDLRRMGEGIIGQACALLAEGERLVCNDEESDPADRFLSFLRIAVESENPTVDDETEAQFEKSQAWGSPAPRVEAAVAALDVCLSRPELYARLGDDIDRLLGDQHPATRLQAATHLIRIWDIDRESFWTRLDARFRNETNFGVLSHLADLLRRVLHADHDRTESQLLVALQRFDGTVNHARIVELTADIVAILAITYSSEAAVALQSRWIGDPVSYVKPLRKIIATLRGAIALGLRPGEPDDSSVRHRAQAVLHQIVLSANGVLINYDPRVEVPTEQVDAFRACMDLLDSAGSELYFATGRAGGEIAGLSNAACTAFLAETAETIERIGDRASPHTIYYLMQLIEILAPYDAAKAFDLTVHAIRSGGVEGGYHFESLGADLMVRMVGTFLADNKEIFENETRRKALVDCLEIFMDAGWTAARRLLYRLPELIQ</sequence>
<evidence type="ECO:0000259" key="1">
    <source>
        <dbReference type="SMART" id="SM00382"/>
    </source>
</evidence>
<dbReference type="SUPFAM" id="SSF52540">
    <property type="entry name" value="P-loop containing nucleoside triphosphate hydrolases"/>
    <property type="match status" value="1"/>
</dbReference>
<dbReference type="HOGENOM" id="CLU_243708_0_0_4"/>
<dbReference type="Gene3D" id="3.40.50.300">
    <property type="entry name" value="P-loop containing nucleotide triphosphate hydrolases"/>
    <property type="match status" value="1"/>
</dbReference>
<protein>
    <recommendedName>
        <fullName evidence="1">AAA+ ATPase domain-containing protein</fullName>
    </recommendedName>
</protein>
<accession>W0V767</accession>
<dbReference type="EMBL" id="HG322949">
    <property type="protein sequence ID" value="CDG83107.1"/>
    <property type="molecule type" value="Genomic_DNA"/>
</dbReference>
<feature type="domain" description="AAA+ ATPase" evidence="1">
    <location>
        <begin position="319"/>
        <end position="449"/>
    </location>
</feature>
<dbReference type="OrthoDB" id="2080133at2"/>
<proteinExistence type="predicted"/>
<dbReference type="KEGG" id="jag:GJA_2476"/>
<dbReference type="InterPro" id="IPR027417">
    <property type="entry name" value="P-loop_NTPase"/>
</dbReference>
<name>W0V767_9BURK</name>